<dbReference type="CDD" id="cd00622">
    <property type="entry name" value="PLPDE_III_ODC"/>
    <property type="match status" value="1"/>
</dbReference>
<comment type="catalytic activity">
    <reaction evidence="10">
        <text>L-ornithine + H(+) = putrescine + CO2</text>
        <dbReference type="Rhea" id="RHEA:22964"/>
        <dbReference type="ChEBI" id="CHEBI:15378"/>
        <dbReference type="ChEBI" id="CHEBI:16526"/>
        <dbReference type="ChEBI" id="CHEBI:46911"/>
        <dbReference type="ChEBI" id="CHEBI:326268"/>
        <dbReference type="EC" id="4.1.1.17"/>
    </reaction>
</comment>
<proteinExistence type="inferred from homology"/>
<evidence type="ECO:0000256" key="8">
    <source>
        <dbReference type="ARBA" id="ARBA00037173"/>
    </source>
</evidence>
<evidence type="ECO:0000256" key="6">
    <source>
        <dbReference type="ARBA" id="ARBA00034115"/>
    </source>
</evidence>
<comment type="caution">
    <text evidence="15">The sequence shown here is derived from an EMBL/GenBank/DDBJ whole genome shotgun (WGS) entry which is preliminary data.</text>
</comment>
<dbReference type="AlphaFoldDB" id="A0AAN9G9L7"/>
<evidence type="ECO:0000256" key="7">
    <source>
        <dbReference type="ARBA" id="ARBA00034138"/>
    </source>
</evidence>
<feature type="domain" description="Orn/DAP/Arg decarboxylase 2 N-terminal" evidence="14">
    <location>
        <begin position="46"/>
        <end position="283"/>
    </location>
</feature>
<keyword evidence="5" id="KW-0456">Lyase</keyword>
<protein>
    <recommendedName>
        <fullName evidence="7">ornithine decarboxylase</fullName>
        <ecNumber evidence="7">4.1.1.17</ecNumber>
    </recommendedName>
</protein>
<keyword evidence="16" id="KW-1185">Reference proteome</keyword>
<keyword evidence="3 11" id="KW-0663">Pyridoxal phosphate</keyword>
<dbReference type="SUPFAM" id="SSF50621">
    <property type="entry name" value="Alanine racemase C-terminal domain-like"/>
    <property type="match status" value="1"/>
</dbReference>
<evidence type="ECO:0000259" key="13">
    <source>
        <dbReference type="Pfam" id="PF00278"/>
    </source>
</evidence>
<evidence type="ECO:0000256" key="4">
    <source>
        <dbReference type="ARBA" id="ARBA00023115"/>
    </source>
</evidence>
<evidence type="ECO:0000256" key="1">
    <source>
        <dbReference type="ARBA" id="ARBA00001933"/>
    </source>
</evidence>
<dbReference type="GO" id="GO:0005737">
    <property type="term" value="C:cytoplasm"/>
    <property type="evidence" value="ECO:0007669"/>
    <property type="project" value="TreeGrafter"/>
</dbReference>
<accession>A0AAN9G9L7</accession>
<evidence type="ECO:0000256" key="10">
    <source>
        <dbReference type="ARBA" id="ARBA00049127"/>
    </source>
</evidence>
<dbReference type="EC" id="4.1.1.17" evidence="7"/>
<gene>
    <name evidence="15" type="ORF">V1264_022995</name>
</gene>
<dbReference type="PROSITE" id="PS00878">
    <property type="entry name" value="ODR_DC_2_1"/>
    <property type="match status" value="1"/>
</dbReference>
<organism evidence="15 16">
    <name type="scientific">Littorina saxatilis</name>
    <dbReference type="NCBI Taxonomy" id="31220"/>
    <lineage>
        <taxon>Eukaryota</taxon>
        <taxon>Metazoa</taxon>
        <taxon>Spiralia</taxon>
        <taxon>Lophotrochozoa</taxon>
        <taxon>Mollusca</taxon>
        <taxon>Gastropoda</taxon>
        <taxon>Caenogastropoda</taxon>
        <taxon>Littorinimorpha</taxon>
        <taxon>Littorinoidea</taxon>
        <taxon>Littorinidae</taxon>
        <taxon>Littorina</taxon>
    </lineage>
</organism>
<feature type="domain" description="Orn/DAP/Arg decarboxylase 2 C-terminal" evidence="13">
    <location>
        <begin position="284"/>
        <end position="389"/>
    </location>
</feature>
<dbReference type="InterPro" id="IPR022653">
    <property type="entry name" value="De-COase2_pyr-phos_BS"/>
</dbReference>
<reference evidence="15 16" key="1">
    <citation type="submission" date="2024-02" db="EMBL/GenBank/DDBJ databases">
        <title>Chromosome-scale genome assembly of the rough periwinkle Littorina saxatilis.</title>
        <authorList>
            <person name="De Jode A."/>
            <person name="Faria R."/>
            <person name="Formenti G."/>
            <person name="Sims Y."/>
            <person name="Smith T.P."/>
            <person name="Tracey A."/>
            <person name="Wood J.M.D."/>
            <person name="Zagrodzka Z.B."/>
            <person name="Johannesson K."/>
            <person name="Butlin R.K."/>
            <person name="Leder E.H."/>
        </authorList>
    </citation>
    <scope>NUCLEOTIDE SEQUENCE [LARGE SCALE GENOMIC DNA]</scope>
    <source>
        <strain evidence="15">Snail1</strain>
        <tissue evidence="15">Muscle</tissue>
    </source>
</reference>
<dbReference type="InterPro" id="IPR029066">
    <property type="entry name" value="PLP-binding_barrel"/>
</dbReference>
<evidence type="ECO:0000256" key="3">
    <source>
        <dbReference type="ARBA" id="ARBA00022898"/>
    </source>
</evidence>
<dbReference type="SUPFAM" id="SSF51419">
    <property type="entry name" value="PLP-binding barrel"/>
    <property type="match status" value="1"/>
</dbReference>
<comment type="subunit">
    <text evidence="9">Homodimer. Only the dimer is catalytically active, as the active sites are constructed of residues from both monomers.</text>
</comment>
<dbReference type="Gene3D" id="2.40.37.10">
    <property type="entry name" value="Lyase, Ornithine Decarboxylase, Chain A, domain 1"/>
    <property type="match status" value="1"/>
</dbReference>
<evidence type="ECO:0000256" key="2">
    <source>
        <dbReference type="ARBA" id="ARBA00008872"/>
    </source>
</evidence>
<dbReference type="InterPro" id="IPR022644">
    <property type="entry name" value="De-COase2_N"/>
</dbReference>
<dbReference type="FunFam" id="3.20.20.10:FF:000005">
    <property type="entry name" value="Ornithine decarboxylase"/>
    <property type="match status" value="1"/>
</dbReference>
<name>A0AAN9G9L7_9CAEN</name>
<dbReference type="GO" id="GO:0033387">
    <property type="term" value="P:putrescine biosynthetic process from arginine, via ornithine"/>
    <property type="evidence" value="ECO:0007669"/>
    <property type="project" value="TreeGrafter"/>
</dbReference>
<evidence type="ECO:0000256" key="11">
    <source>
        <dbReference type="PIRSR" id="PIRSR600183-50"/>
    </source>
</evidence>
<feature type="active site" description="Proton donor" evidence="11">
    <location>
        <position position="362"/>
    </location>
</feature>
<dbReference type="Gene3D" id="3.20.20.10">
    <property type="entry name" value="Alanine racemase"/>
    <property type="match status" value="1"/>
</dbReference>
<dbReference type="Pfam" id="PF02784">
    <property type="entry name" value="Orn_Arg_deC_N"/>
    <property type="match status" value="1"/>
</dbReference>
<dbReference type="GO" id="GO:0004586">
    <property type="term" value="F:ornithine decarboxylase activity"/>
    <property type="evidence" value="ECO:0007669"/>
    <property type="project" value="UniProtKB-EC"/>
</dbReference>
<evidence type="ECO:0000256" key="12">
    <source>
        <dbReference type="RuleBase" id="RU003737"/>
    </source>
</evidence>
<comment type="similarity">
    <text evidence="2 12">Belongs to the Orn/Lys/Arg decarboxylase class-II family.</text>
</comment>
<dbReference type="EMBL" id="JBAMIC010000011">
    <property type="protein sequence ID" value="KAK7099977.1"/>
    <property type="molecule type" value="Genomic_DNA"/>
</dbReference>
<evidence type="ECO:0000313" key="15">
    <source>
        <dbReference type="EMBL" id="KAK7099977.1"/>
    </source>
</evidence>
<comment type="pathway">
    <text evidence="6">Amine and polyamine biosynthesis; putrescine biosynthesis via L-ornithine pathway; putrescine from L-ornithine: step 1/1.</text>
</comment>
<dbReference type="FunFam" id="2.40.37.10:FF:000005">
    <property type="entry name" value="Ornithine decarboxylase"/>
    <property type="match status" value="1"/>
</dbReference>
<dbReference type="PANTHER" id="PTHR11482:SF6">
    <property type="entry name" value="ORNITHINE DECARBOXYLASE 1-RELATED"/>
    <property type="match status" value="1"/>
</dbReference>
<dbReference type="PRINTS" id="PR01179">
    <property type="entry name" value="ODADCRBXLASE"/>
</dbReference>
<evidence type="ECO:0000256" key="9">
    <source>
        <dbReference type="ARBA" id="ARBA00046672"/>
    </source>
</evidence>
<dbReference type="Pfam" id="PF00278">
    <property type="entry name" value="Orn_DAP_Arg_deC"/>
    <property type="match status" value="1"/>
</dbReference>
<dbReference type="InterPro" id="IPR000183">
    <property type="entry name" value="Orn/DAP/Arg_de-COase"/>
</dbReference>
<dbReference type="Proteomes" id="UP001374579">
    <property type="component" value="Unassembled WGS sequence"/>
</dbReference>
<keyword evidence="4" id="KW-0620">Polyamine biosynthesis</keyword>
<dbReference type="InterPro" id="IPR022643">
    <property type="entry name" value="De-COase2_C"/>
</dbReference>
<evidence type="ECO:0000256" key="5">
    <source>
        <dbReference type="ARBA" id="ARBA00023239"/>
    </source>
</evidence>
<comment type="cofactor">
    <cofactor evidence="1 11">
        <name>pyridoxal 5'-phosphate</name>
        <dbReference type="ChEBI" id="CHEBI:597326"/>
    </cofactor>
</comment>
<dbReference type="InterPro" id="IPR009006">
    <property type="entry name" value="Ala_racemase/Decarboxylase_C"/>
</dbReference>
<dbReference type="InterPro" id="IPR002433">
    <property type="entry name" value="Orn_de-COase"/>
</dbReference>
<evidence type="ECO:0000259" key="14">
    <source>
        <dbReference type="Pfam" id="PF02784"/>
    </source>
</evidence>
<sequence>MKTVGFGKNCKVQLHSSRKPYMELVQERVAHLELQHCEDAFFLADLGDIVKKYEKWMELLPRVEPFYAVKCNNDPAVLKLLAHLGVGFDCASKDEISRVLRLGVRPSRIVYANPCKQNSFIRYAAKEKVDLMTFDNEAELYKIKNAYPTARLVLRILPPANFKVQCELGNKFGCHPSDARCLLRKAKEHGLNVVGISFHVGSGVEEAEAFSAAVETAAQVFNEGQALGFDFDLLDIGGGFPGHSEAPVTFKEIATVLNKALNKHFPPKRNVRIIAEPGRYFVASAFSITVNIIAKRLVTSYLDKDMAENDKDGKGAFMYYVNDGVYGSFNSLLYDHASVEARLVNAPVNPMEFVTSVWGPTCDGLDQILKNAKLPELDVGEFINFPDMGAYTLCAGSTFNGMPRPDMFYHCSENIWNTLFPSDLKVPEPSSPITKSLPILKAGHQLEKVEIDVLSASPTPVCVLDEEEHFFN</sequence>
<comment type="function">
    <text evidence="8">Catalyzes the first and rate-limiting step of polyamine biosynthesis that converts ornithine into putrescine, which is the precursor for the polyamines, spermidine and spermine. Polyamines are essential for cell proliferation and are implicated in cellular processes, ranging from DNA replication to apoptosis.</text>
</comment>
<feature type="modified residue" description="N6-(pyridoxal phosphate)lysine" evidence="11">
    <location>
        <position position="70"/>
    </location>
</feature>
<dbReference type="PRINTS" id="PR01182">
    <property type="entry name" value="ORNDCRBXLASE"/>
</dbReference>
<evidence type="ECO:0000313" key="16">
    <source>
        <dbReference type="Proteomes" id="UP001374579"/>
    </source>
</evidence>
<dbReference type="PANTHER" id="PTHR11482">
    <property type="entry name" value="ARGININE/DIAMINOPIMELATE/ORNITHINE DECARBOXYLASE"/>
    <property type="match status" value="1"/>
</dbReference>